<keyword evidence="1" id="KW-0812">Transmembrane</keyword>
<accession>A0ABM0LWL3</accession>
<dbReference type="InterPro" id="IPR007246">
    <property type="entry name" value="Gaa1"/>
</dbReference>
<keyword evidence="2" id="KW-1185">Reference proteome</keyword>
<proteinExistence type="predicted"/>
<keyword evidence="1" id="KW-0472">Membrane</keyword>
<feature type="transmembrane region" description="Helical" evidence="1">
    <location>
        <begin position="12"/>
        <end position="33"/>
    </location>
</feature>
<dbReference type="Pfam" id="PF04114">
    <property type="entry name" value="Gaa1"/>
    <property type="match status" value="1"/>
</dbReference>
<evidence type="ECO:0000256" key="1">
    <source>
        <dbReference type="SAM" id="Phobius"/>
    </source>
</evidence>
<protein>
    <submittedName>
        <fullName evidence="3">Glycosylphosphatidylinositol anchor attachment 1 protein-like</fullName>
    </submittedName>
</protein>
<dbReference type="RefSeq" id="XP_006812154.1">
    <property type="nucleotide sequence ID" value="XM_006812091.1"/>
</dbReference>
<feature type="non-terminal residue" evidence="3">
    <location>
        <position position="1"/>
    </location>
</feature>
<name>A0ABM0LWL3_SACKO</name>
<keyword evidence="1" id="KW-1133">Transmembrane helix</keyword>
<gene>
    <name evidence="3" type="primary">LOC102804496</name>
</gene>
<sequence>FDFSDKLTLFYWFPSFSVLCYVIGIVWMLALAYKPLNAGTYFSENALLPGLVEREFYYEQDCVTYTNQVIQEVNKDKVMPTEWLRETMMQLGLESFIQNFTVQHPFLGKTGKGKQAKPKLISGTNVYGILRAPKVAGTEAVVFSIPFRKGKDAKNLGGTLHGIGLMLSLAKFFR</sequence>
<evidence type="ECO:0000313" key="2">
    <source>
        <dbReference type="Proteomes" id="UP000694865"/>
    </source>
</evidence>
<dbReference type="PANTHER" id="PTHR13304">
    <property type="entry name" value="GLYCOSYLPHOSPHATIDYLINOSITOL ANCHOR ATTACHMENT 1 PROTEIN"/>
    <property type="match status" value="1"/>
</dbReference>
<dbReference type="GeneID" id="102804496"/>
<feature type="non-terminal residue" evidence="3">
    <location>
        <position position="174"/>
    </location>
</feature>
<dbReference type="Proteomes" id="UP000694865">
    <property type="component" value="Unplaced"/>
</dbReference>
<dbReference type="PANTHER" id="PTHR13304:SF0">
    <property type="entry name" value="GLYCOSYLPHOSPHATIDYLINOSITOL ANCHOR ATTACHMENT 1 PROTEIN"/>
    <property type="match status" value="1"/>
</dbReference>
<reference evidence="3" key="1">
    <citation type="submission" date="2025-08" db="UniProtKB">
        <authorList>
            <consortium name="RefSeq"/>
        </authorList>
    </citation>
    <scope>IDENTIFICATION</scope>
    <source>
        <tissue evidence="3">Testes</tissue>
    </source>
</reference>
<organism evidence="2 3">
    <name type="scientific">Saccoglossus kowalevskii</name>
    <name type="common">Acorn worm</name>
    <dbReference type="NCBI Taxonomy" id="10224"/>
    <lineage>
        <taxon>Eukaryota</taxon>
        <taxon>Metazoa</taxon>
        <taxon>Hemichordata</taxon>
        <taxon>Enteropneusta</taxon>
        <taxon>Harrimaniidae</taxon>
        <taxon>Saccoglossus</taxon>
    </lineage>
</organism>
<evidence type="ECO:0000313" key="3">
    <source>
        <dbReference type="RefSeq" id="XP_006812154.1"/>
    </source>
</evidence>